<dbReference type="Proteomes" id="UP000486351">
    <property type="component" value="Unassembled WGS sequence"/>
</dbReference>
<proteinExistence type="predicted"/>
<gene>
    <name evidence="1" type="ORF">PF008_g7347</name>
</gene>
<name>A0A6G0S3D8_9STRA</name>
<sequence>MNTDHCYNASVDGGGNVTVDLYINASMEDEELCSSSCIEGSVDMDPVDSVDNMEDSVDMDVEDSVSMNMEISVDIVMEVSVNLDMEDSVDIDTEDTLINGREPLEEIATASDILSNLEEEEMIMLFLPAIMVGVVICQRDGRSLGHPRGEAITVRSDFFPKLKAQRSRKAYRKTVRCTPESFEALCETLEPTYYRKYGLSGSNQQYTFDLGLAVLLTYFGNGCGQDGDGLGGTASQIEMSRSAASLYIKNIEDLLYDMMEKRGKFPDVAGVFDGTLIRIKRPRERQGFYDKSGKPAYNCLAAIDYRKSFATWVFSAGVTPTNPCGTSRKR</sequence>
<comment type="caution">
    <text evidence="1">The sequence shown here is derived from an EMBL/GenBank/DDBJ whole genome shotgun (WGS) entry which is preliminary data.</text>
</comment>
<protein>
    <recommendedName>
        <fullName evidence="3">DDE Tnp4 domain-containing protein</fullName>
    </recommendedName>
</protein>
<organism evidence="1 2">
    <name type="scientific">Phytophthora fragariae</name>
    <dbReference type="NCBI Taxonomy" id="53985"/>
    <lineage>
        <taxon>Eukaryota</taxon>
        <taxon>Sar</taxon>
        <taxon>Stramenopiles</taxon>
        <taxon>Oomycota</taxon>
        <taxon>Peronosporomycetes</taxon>
        <taxon>Peronosporales</taxon>
        <taxon>Peronosporaceae</taxon>
        <taxon>Phytophthora</taxon>
    </lineage>
</organism>
<reference evidence="1 2" key="1">
    <citation type="submission" date="2018-09" db="EMBL/GenBank/DDBJ databases">
        <title>Genomic investigation of the strawberry pathogen Phytophthora fragariae indicates pathogenicity is determined by transcriptional variation in three key races.</title>
        <authorList>
            <person name="Adams T.M."/>
            <person name="Armitage A.D."/>
            <person name="Sobczyk M.K."/>
            <person name="Bates H.J."/>
            <person name="Dunwell J.M."/>
            <person name="Nellist C.F."/>
            <person name="Harrison R.J."/>
        </authorList>
    </citation>
    <scope>NUCLEOTIDE SEQUENCE [LARGE SCALE GENOMIC DNA]</scope>
    <source>
        <strain evidence="1 2">NOV-77</strain>
    </source>
</reference>
<dbReference type="AlphaFoldDB" id="A0A6G0S3D8"/>
<evidence type="ECO:0000313" key="2">
    <source>
        <dbReference type="Proteomes" id="UP000486351"/>
    </source>
</evidence>
<dbReference type="EMBL" id="QXFY01000309">
    <property type="protein sequence ID" value="KAE9348433.1"/>
    <property type="molecule type" value="Genomic_DNA"/>
</dbReference>
<evidence type="ECO:0008006" key="3">
    <source>
        <dbReference type="Google" id="ProtNLM"/>
    </source>
</evidence>
<evidence type="ECO:0000313" key="1">
    <source>
        <dbReference type="EMBL" id="KAE9348433.1"/>
    </source>
</evidence>
<accession>A0A6G0S3D8</accession>